<dbReference type="Proteomes" id="UP000184452">
    <property type="component" value="Unassembled WGS sequence"/>
</dbReference>
<reference evidence="2 3" key="1">
    <citation type="submission" date="2016-11" db="EMBL/GenBank/DDBJ databases">
        <authorList>
            <person name="Jaros S."/>
            <person name="Januszkiewicz K."/>
            <person name="Wedrychowicz H."/>
        </authorList>
    </citation>
    <scope>NUCLEOTIDE SEQUENCE [LARGE SCALE GENOMIC DNA]</scope>
    <source>
        <strain evidence="2 3">CGMCC 4.5723</strain>
    </source>
</reference>
<dbReference type="AlphaFoldDB" id="A0A1M6CP29"/>
<name>A0A1M6CP29_9ACTN</name>
<feature type="transmembrane region" description="Helical" evidence="1">
    <location>
        <begin position="76"/>
        <end position="98"/>
    </location>
</feature>
<dbReference type="EMBL" id="FQZK01000001">
    <property type="protein sequence ID" value="SHI62792.1"/>
    <property type="molecule type" value="Genomic_DNA"/>
</dbReference>
<keyword evidence="1" id="KW-0812">Transmembrane</keyword>
<keyword evidence="1" id="KW-0472">Membrane</keyword>
<keyword evidence="1" id="KW-1133">Transmembrane helix</keyword>
<sequence length="112" mass="11305">MCVSSGSGAQRPHLSCATASTGVLGVGEGCRCLLKGTAAGGSGRECGGAPLSDEDLHPLSPGLYSWNAAAPIDPDFSPLVVIGSLPALLPLVIAFLLLQRFWRSGLTAGSVK</sequence>
<keyword evidence="3" id="KW-1185">Reference proteome</keyword>
<gene>
    <name evidence="2" type="ORF">SAMN05421803_101772</name>
</gene>
<evidence type="ECO:0000313" key="2">
    <source>
        <dbReference type="EMBL" id="SHI62792.1"/>
    </source>
</evidence>
<accession>A0A1M6CP29</accession>
<evidence type="ECO:0000256" key="1">
    <source>
        <dbReference type="SAM" id="Phobius"/>
    </source>
</evidence>
<protein>
    <submittedName>
        <fullName evidence="2">Uncharacterized protein</fullName>
    </submittedName>
</protein>
<organism evidence="2 3">
    <name type="scientific">Nocardiopsis flavescens</name>
    <dbReference type="NCBI Taxonomy" id="758803"/>
    <lineage>
        <taxon>Bacteria</taxon>
        <taxon>Bacillati</taxon>
        <taxon>Actinomycetota</taxon>
        <taxon>Actinomycetes</taxon>
        <taxon>Streptosporangiales</taxon>
        <taxon>Nocardiopsidaceae</taxon>
        <taxon>Nocardiopsis</taxon>
    </lineage>
</organism>
<evidence type="ECO:0000313" key="3">
    <source>
        <dbReference type="Proteomes" id="UP000184452"/>
    </source>
</evidence>
<proteinExistence type="predicted"/>
<dbReference type="STRING" id="758803.SAMN05421803_101772"/>